<dbReference type="PANTHER" id="PTHR12271">
    <property type="entry name" value="POLY A POLYMERASE CID PAP -RELATED"/>
    <property type="match status" value="1"/>
</dbReference>
<comment type="caution">
    <text evidence="13">The sequence shown here is derived from an EMBL/GenBank/DDBJ whole genome shotgun (WGS) entry which is preliminary data.</text>
</comment>
<reference evidence="13" key="1">
    <citation type="journal article" date="2022" name="G3 (Bethesda)">
        <title>High quality genome of the basidiomycete yeast Dioszegia hungarica PDD-24b-2 isolated from cloud water.</title>
        <authorList>
            <person name="Jarrige D."/>
            <person name="Haridas S."/>
            <person name="Bleykasten-Grosshans C."/>
            <person name="Joly M."/>
            <person name="Nadalig T."/>
            <person name="Sancelme M."/>
            <person name="Vuilleumier S."/>
            <person name="Grigoriev I.V."/>
            <person name="Amato P."/>
            <person name="Bringel F."/>
        </authorList>
    </citation>
    <scope>NUCLEOTIDE SEQUENCE</scope>
    <source>
        <strain evidence="13">PDD-24b-2</strain>
    </source>
</reference>
<dbReference type="GO" id="GO:0010605">
    <property type="term" value="P:negative regulation of macromolecule metabolic process"/>
    <property type="evidence" value="ECO:0007669"/>
    <property type="project" value="UniProtKB-ARBA"/>
</dbReference>
<evidence type="ECO:0000259" key="11">
    <source>
        <dbReference type="Pfam" id="PF03828"/>
    </source>
</evidence>
<evidence type="ECO:0000256" key="1">
    <source>
        <dbReference type="ARBA" id="ARBA00001936"/>
    </source>
</evidence>
<evidence type="ECO:0000256" key="9">
    <source>
        <dbReference type="ARBA" id="ARBA00022842"/>
    </source>
</evidence>
<dbReference type="Pfam" id="PF03828">
    <property type="entry name" value="PAP_assoc"/>
    <property type="match status" value="1"/>
</dbReference>
<dbReference type="Proteomes" id="UP001164286">
    <property type="component" value="Unassembled WGS sequence"/>
</dbReference>
<dbReference type="InterPro" id="IPR002058">
    <property type="entry name" value="PAP_assoc"/>
</dbReference>
<comment type="similarity">
    <text evidence="4">Belongs to the DNA polymerase type-B-like family.</text>
</comment>
<dbReference type="SUPFAM" id="SSF81301">
    <property type="entry name" value="Nucleotidyltransferase"/>
    <property type="match status" value="1"/>
</dbReference>
<feature type="compositionally biased region" description="Polar residues" evidence="10">
    <location>
        <begin position="377"/>
        <end position="388"/>
    </location>
</feature>
<dbReference type="EC" id="2.7.7.19" evidence="5"/>
<dbReference type="Gene3D" id="3.30.460.10">
    <property type="entry name" value="Beta Polymerase, domain 2"/>
    <property type="match status" value="1"/>
</dbReference>
<evidence type="ECO:0000256" key="5">
    <source>
        <dbReference type="ARBA" id="ARBA00012388"/>
    </source>
</evidence>
<evidence type="ECO:0000256" key="6">
    <source>
        <dbReference type="ARBA" id="ARBA00022490"/>
    </source>
</evidence>
<evidence type="ECO:0000256" key="8">
    <source>
        <dbReference type="ARBA" id="ARBA00022723"/>
    </source>
</evidence>
<accession>A0AA38H6E7</accession>
<comment type="cofactor">
    <cofactor evidence="2">
        <name>Mg(2+)</name>
        <dbReference type="ChEBI" id="CHEBI:18420"/>
    </cofactor>
</comment>
<dbReference type="InterPro" id="IPR054708">
    <property type="entry name" value="MTPAP-like_central"/>
</dbReference>
<dbReference type="Pfam" id="PF22600">
    <property type="entry name" value="MTPAP-like_central"/>
    <property type="match status" value="1"/>
</dbReference>
<keyword evidence="14" id="KW-1185">Reference proteome</keyword>
<proteinExistence type="inferred from homology"/>
<dbReference type="GeneID" id="77731987"/>
<dbReference type="GO" id="GO:0046872">
    <property type="term" value="F:metal ion binding"/>
    <property type="evidence" value="ECO:0007669"/>
    <property type="project" value="UniProtKB-KW"/>
</dbReference>
<evidence type="ECO:0000256" key="10">
    <source>
        <dbReference type="SAM" id="MobiDB-lite"/>
    </source>
</evidence>
<feature type="region of interest" description="Disordered" evidence="10">
    <location>
        <begin position="363"/>
        <end position="451"/>
    </location>
</feature>
<evidence type="ECO:0000313" key="14">
    <source>
        <dbReference type="Proteomes" id="UP001164286"/>
    </source>
</evidence>
<dbReference type="CDD" id="cd05402">
    <property type="entry name" value="NT_PAP_TUTase"/>
    <property type="match status" value="1"/>
</dbReference>
<evidence type="ECO:0000313" key="13">
    <source>
        <dbReference type="EMBL" id="KAI9635432.1"/>
    </source>
</evidence>
<dbReference type="PANTHER" id="PTHR12271:SF40">
    <property type="entry name" value="POLY(A) RNA POLYMERASE GLD2"/>
    <property type="match status" value="1"/>
</dbReference>
<dbReference type="AlphaFoldDB" id="A0AA38H6E7"/>
<name>A0AA38H6E7_9TREE</name>
<dbReference type="GO" id="GO:1990817">
    <property type="term" value="F:poly(A) RNA polymerase activity"/>
    <property type="evidence" value="ECO:0007669"/>
    <property type="project" value="UniProtKB-EC"/>
</dbReference>
<comment type="subcellular location">
    <subcellularLocation>
        <location evidence="3">Cytoplasm</location>
    </subcellularLocation>
</comment>
<feature type="domain" description="PAP-associated" evidence="11">
    <location>
        <begin position="251"/>
        <end position="314"/>
    </location>
</feature>
<comment type="cofactor">
    <cofactor evidence="1">
        <name>Mn(2+)</name>
        <dbReference type="ChEBI" id="CHEBI:29035"/>
    </cofactor>
</comment>
<keyword evidence="9" id="KW-0460">Magnesium</keyword>
<dbReference type="SUPFAM" id="SSF81631">
    <property type="entry name" value="PAP/OAS1 substrate-binding domain"/>
    <property type="match status" value="1"/>
</dbReference>
<organism evidence="13 14">
    <name type="scientific">Dioszegia hungarica</name>
    <dbReference type="NCBI Taxonomy" id="4972"/>
    <lineage>
        <taxon>Eukaryota</taxon>
        <taxon>Fungi</taxon>
        <taxon>Dikarya</taxon>
        <taxon>Basidiomycota</taxon>
        <taxon>Agaricomycotina</taxon>
        <taxon>Tremellomycetes</taxon>
        <taxon>Tremellales</taxon>
        <taxon>Bulleribasidiaceae</taxon>
        <taxon>Dioszegia</taxon>
    </lineage>
</organism>
<feature type="region of interest" description="Disordered" evidence="10">
    <location>
        <begin position="541"/>
        <end position="591"/>
    </location>
</feature>
<dbReference type="GO" id="GO:0005737">
    <property type="term" value="C:cytoplasm"/>
    <property type="evidence" value="ECO:0007669"/>
    <property type="project" value="UniProtKB-SubCell"/>
</dbReference>
<gene>
    <name evidence="13" type="ORF">MKK02DRAFT_44121</name>
</gene>
<dbReference type="InterPro" id="IPR043519">
    <property type="entry name" value="NT_sf"/>
</dbReference>
<evidence type="ECO:0000259" key="12">
    <source>
        <dbReference type="Pfam" id="PF22600"/>
    </source>
</evidence>
<protein>
    <recommendedName>
        <fullName evidence="5">polynucleotide adenylyltransferase</fullName>
        <ecNumber evidence="5">2.7.7.19</ecNumber>
    </recommendedName>
</protein>
<keyword evidence="7" id="KW-0808">Transferase</keyword>
<keyword evidence="6" id="KW-0963">Cytoplasm</keyword>
<feature type="region of interest" description="Disordered" evidence="10">
    <location>
        <begin position="471"/>
        <end position="521"/>
    </location>
</feature>
<dbReference type="EMBL" id="JAKWFO010000005">
    <property type="protein sequence ID" value="KAI9635432.1"/>
    <property type="molecule type" value="Genomic_DNA"/>
</dbReference>
<keyword evidence="8" id="KW-0479">Metal-binding</keyword>
<evidence type="ECO:0000256" key="7">
    <source>
        <dbReference type="ARBA" id="ARBA00022679"/>
    </source>
</evidence>
<feature type="domain" description="Poly(A) RNA polymerase mitochondrial-like central palm" evidence="12">
    <location>
        <begin position="15"/>
        <end position="153"/>
    </location>
</feature>
<evidence type="ECO:0000256" key="3">
    <source>
        <dbReference type="ARBA" id="ARBA00004496"/>
    </source>
</evidence>
<evidence type="ECO:0000256" key="2">
    <source>
        <dbReference type="ARBA" id="ARBA00001946"/>
    </source>
</evidence>
<dbReference type="Gene3D" id="1.10.1410.10">
    <property type="match status" value="1"/>
</dbReference>
<evidence type="ECO:0000256" key="4">
    <source>
        <dbReference type="ARBA" id="ARBA00008593"/>
    </source>
</evidence>
<feature type="compositionally biased region" description="Polar residues" evidence="10">
    <location>
        <begin position="571"/>
        <end position="583"/>
    </location>
</feature>
<dbReference type="RefSeq" id="XP_052945209.1">
    <property type="nucleotide sequence ID" value="XM_053092782.1"/>
</dbReference>
<sequence length="709" mass="77066">MHPGLLHRRFLQDLSSSLFSFVLPLLPTTEERAVKEEVRTLIEKLIKTIEPSARLLAFGSSQNSFGLRNSDMDLVVLIDDTSADLEASHLVQMIGDLLQRETNFDVKPLPKARIPILKLTLSPSPALPFGISCDIGIENRLAIENTRLLLTYATIDPARVRTLVLFLKVWAKRRRINSPYRGTLSSYGFTLMVLYFLVHVKQPPVLPNLQRIAPIRTLQEDEYTIQGKNVYFFDDTETLRQEWSSINFETVGELLIDFFRFFSHDFQFNNSVMSLRAGQLTKESKGWVNDIDVGGINEMARDRNRLCIEDPFETGYNVARTVTKDGLYTIRGEFMRATRILTQRPDRAVLALAELCRERDDDLYRAPRSESPAPRAMSTSRSGYSTPPINGLPTGGLPGWRSQSQAAPFDRIAASGGGSSLLDAPNSSARRGRHSDADSGPNGGDFTGQDLWLASQGSNLGNLNFGGMGYSESPFGNDNSGGRGRDTSQRGLETPGGYHRAPRRSGSGYDDGHNAGSGSISAPLSPHAMYAKLEMGKSHLHPWPSSSGGGSGNFAPPTSSIPAPLHGRTYKTPTASTNPSRSGSLIPGGPHALALENYHQQHESSTLPPFQPFSPPTVPSILRELNGEPANYISPSTLLSPPTQNRELGVEDVTKGFEGLGVDAPGKGVEAVGVSKKGDKEKAKGKDIEAGLGGGPVGSGAAQEKKRDT</sequence>
<feature type="region of interest" description="Disordered" evidence="10">
    <location>
        <begin position="659"/>
        <end position="709"/>
    </location>
</feature>
<feature type="compositionally biased region" description="Basic and acidic residues" evidence="10">
    <location>
        <begin position="676"/>
        <end position="689"/>
    </location>
</feature>
<dbReference type="GO" id="GO:0031123">
    <property type="term" value="P:RNA 3'-end processing"/>
    <property type="evidence" value="ECO:0007669"/>
    <property type="project" value="TreeGrafter"/>
</dbReference>